<gene>
    <name evidence="2" type="ORF">PDIGIT_LOCUS8036</name>
</gene>
<dbReference type="EMBL" id="CAOQHR010000005">
    <property type="protein sequence ID" value="CAI6334961.1"/>
    <property type="molecule type" value="Genomic_DNA"/>
</dbReference>
<evidence type="ECO:0000313" key="3">
    <source>
        <dbReference type="Proteomes" id="UP001152607"/>
    </source>
</evidence>
<evidence type="ECO:0000256" key="1">
    <source>
        <dbReference type="SAM" id="MobiDB-lite"/>
    </source>
</evidence>
<organism evidence="2 3">
    <name type="scientific">Periconia digitata</name>
    <dbReference type="NCBI Taxonomy" id="1303443"/>
    <lineage>
        <taxon>Eukaryota</taxon>
        <taxon>Fungi</taxon>
        <taxon>Dikarya</taxon>
        <taxon>Ascomycota</taxon>
        <taxon>Pezizomycotina</taxon>
        <taxon>Dothideomycetes</taxon>
        <taxon>Pleosporomycetidae</taxon>
        <taxon>Pleosporales</taxon>
        <taxon>Massarineae</taxon>
        <taxon>Periconiaceae</taxon>
        <taxon>Periconia</taxon>
    </lineage>
</organism>
<dbReference type="Proteomes" id="UP001152607">
    <property type="component" value="Unassembled WGS sequence"/>
</dbReference>
<sequence>MARLNFMDLSVDIKTLILQHIIRPTDLKNICLTNKLLHEIAVRQLYHEVVLDVGSDDDTRLGAFLSPKNIGLKHIRKMDLYLADTYDKCGQLKMAHLSIRMILEFLPEDILEKFSWHPWSIFQYDSLVLLYKKQRKMKWLEGISMDKSDLQALQKVTDAGNVFQNTVKLGLYPESRQTLDICHFLVKNTRKIEKMTLHTSFEEADDVIPERELNDSSTAPGLITSTIFSHMQPFEKCTPIALKEVTLQKINLRYAASTYCKIIDFRSVNSIKLFFCPGADALLAELSKSTLLPNKLETLQVKHSDNAENDCLGALDGFMCLVSGIQQLTLDISFAKQLPASAGIIRHGKTLKQLNIHASEGDDCEPESVFDYSSFSQICKGCPLLEQISVAFPSVSVLDTKQESFVNFQNCLGDLPSLVTLNITTWPNNEPSSTKLSRKTYEHLLQGIAQQGFERSVSHATDNNRASKLAIIAWGSSDKVYDREDSRNQMIFVKGKQIDPLGHERFTAVQMGWCLRRFIDAGPKSDILDFTPCRTSKPPVQHDSSSEDSV</sequence>
<dbReference type="AlphaFoldDB" id="A0A9W4UHG8"/>
<reference evidence="2" key="1">
    <citation type="submission" date="2023-01" db="EMBL/GenBank/DDBJ databases">
        <authorList>
            <person name="Van Ghelder C."/>
            <person name="Rancurel C."/>
        </authorList>
    </citation>
    <scope>NUCLEOTIDE SEQUENCE</scope>
    <source>
        <strain evidence="2">CNCM I-4278</strain>
    </source>
</reference>
<accession>A0A9W4UHG8</accession>
<name>A0A9W4UHG8_9PLEO</name>
<dbReference type="OrthoDB" id="5284003at2759"/>
<evidence type="ECO:0000313" key="2">
    <source>
        <dbReference type="EMBL" id="CAI6334961.1"/>
    </source>
</evidence>
<proteinExistence type="predicted"/>
<feature type="region of interest" description="Disordered" evidence="1">
    <location>
        <begin position="530"/>
        <end position="550"/>
    </location>
</feature>
<keyword evidence="3" id="KW-1185">Reference proteome</keyword>
<protein>
    <submittedName>
        <fullName evidence="2">Uncharacterized protein</fullName>
    </submittedName>
</protein>
<comment type="caution">
    <text evidence="2">The sequence shown here is derived from an EMBL/GenBank/DDBJ whole genome shotgun (WGS) entry which is preliminary data.</text>
</comment>